<accession>A0A915BDH0</accession>
<keyword evidence="1" id="KW-0812">Transmembrane</keyword>
<organism evidence="2 3">
    <name type="scientific">Parascaris univalens</name>
    <name type="common">Nematode worm</name>
    <dbReference type="NCBI Taxonomy" id="6257"/>
    <lineage>
        <taxon>Eukaryota</taxon>
        <taxon>Metazoa</taxon>
        <taxon>Ecdysozoa</taxon>
        <taxon>Nematoda</taxon>
        <taxon>Chromadorea</taxon>
        <taxon>Rhabditida</taxon>
        <taxon>Spirurina</taxon>
        <taxon>Ascaridomorpha</taxon>
        <taxon>Ascaridoidea</taxon>
        <taxon>Ascarididae</taxon>
        <taxon>Parascaris</taxon>
    </lineage>
</organism>
<keyword evidence="1" id="KW-0472">Membrane</keyword>
<keyword evidence="2" id="KW-1185">Reference proteome</keyword>
<dbReference type="AlphaFoldDB" id="A0A915BDH0"/>
<evidence type="ECO:0000256" key="1">
    <source>
        <dbReference type="SAM" id="Phobius"/>
    </source>
</evidence>
<feature type="transmembrane region" description="Helical" evidence="1">
    <location>
        <begin position="58"/>
        <end position="77"/>
    </location>
</feature>
<protein>
    <submittedName>
        <fullName evidence="3">PH domain-containing protein</fullName>
    </submittedName>
</protein>
<evidence type="ECO:0000313" key="2">
    <source>
        <dbReference type="Proteomes" id="UP000887569"/>
    </source>
</evidence>
<evidence type="ECO:0000313" key="3">
    <source>
        <dbReference type="WBParaSite" id="PgR035X_g074_t01"/>
    </source>
</evidence>
<name>A0A915BDH0_PARUN</name>
<keyword evidence="1" id="KW-1133">Transmembrane helix</keyword>
<sequence>MFSFLFIMNFFSYCLIQLSEKSSLLSYQSSTYAYIFLIAPLSILEISFCWNHFCTCRMLFLFSLLLLSSALMFFFIGCDVNRPILLKHNKYGLIDSRNTFLMIKLS</sequence>
<dbReference type="Proteomes" id="UP000887569">
    <property type="component" value="Unplaced"/>
</dbReference>
<feature type="transmembrane region" description="Helical" evidence="1">
    <location>
        <begin position="31"/>
        <end position="51"/>
    </location>
</feature>
<proteinExistence type="predicted"/>
<reference evidence="3" key="1">
    <citation type="submission" date="2022-11" db="UniProtKB">
        <authorList>
            <consortium name="WormBaseParasite"/>
        </authorList>
    </citation>
    <scope>IDENTIFICATION</scope>
</reference>
<dbReference type="WBParaSite" id="PgR035X_g074_t01">
    <property type="protein sequence ID" value="PgR035X_g074_t01"/>
    <property type="gene ID" value="PgR035X_g074"/>
</dbReference>